<sequence>MPRVPAGERRQEFVNAAVEVIAAHGIDGATTRRIAEQARAPLATLHYCYDSKEDLFADVFDFVAARFQSVLADSDPHAGLAVTARELLRGVIGCYFESHSFAATTLELFSWAQRQPENRGTGVYERAFDTMRTILRNADQEKQLTAEAIDDIIDVIAALADGFAINWLTRGGQTLADEQLNLVTSVLDSWLAARIGQAAAKRPRSRSRVKAASNRST</sequence>
<accession>A0A1K1SPV3</accession>
<dbReference type="PANTHER" id="PTHR30055:SF234">
    <property type="entry name" value="HTH-TYPE TRANSCRIPTIONAL REGULATOR BETI"/>
    <property type="match status" value="1"/>
</dbReference>
<dbReference type="SUPFAM" id="SSF48498">
    <property type="entry name" value="Tetracyclin repressor-like, C-terminal domain"/>
    <property type="match status" value="1"/>
</dbReference>
<gene>
    <name evidence="6" type="ORF">SAMN04489730_6366</name>
</gene>
<dbReference type="InterPro" id="IPR001647">
    <property type="entry name" value="HTH_TetR"/>
</dbReference>
<evidence type="ECO:0000256" key="1">
    <source>
        <dbReference type="ARBA" id="ARBA00023015"/>
    </source>
</evidence>
<dbReference type="InterPro" id="IPR036271">
    <property type="entry name" value="Tet_transcr_reg_TetR-rel_C_sf"/>
</dbReference>
<reference evidence="7" key="1">
    <citation type="submission" date="2016-11" db="EMBL/GenBank/DDBJ databases">
        <authorList>
            <person name="Varghese N."/>
            <person name="Submissions S."/>
        </authorList>
    </citation>
    <scope>NUCLEOTIDE SEQUENCE [LARGE SCALE GENOMIC DNA]</scope>
    <source>
        <strain evidence="7">DSM 44671</strain>
    </source>
</reference>
<dbReference type="InterPro" id="IPR050109">
    <property type="entry name" value="HTH-type_TetR-like_transc_reg"/>
</dbReference>
<evidence type="ECO:0000256" key="4">
    <source>
        <dbReference type="PROSITE-ProRule" id="PRU00335"/>
    </source>
</evidence>
<dbReference type="GO" id="GO:0003700">
    <property type="term" value="F:DNA-binding transcription factor activity"/>
    <property type="evidence" value="ECO:0007669"/>
    <property type="project" value="TreeGrafter"/>
</dbReference>
<evidence type="ECO:0000256" key="2">
    <source>
        <dbReference type="ARBA" id="ARBA00023125"/>
    </source>
</evidence>
<keyword evidence="7" id="KW-1185">Reference proteome</keyword>
<dbReference type="PROSITE" id="PS50977">
    <property type="entry name" value="HTH_TETR_2"/>
    <property type="match status" value="1"/>
</dbReference>
<proteinExistence type="predicted"/>
<evidence type="ECO:0000313" key="7">
    <source>
        <dbReference type="Proteomes" id="UP000182740"/>
    </source>
</evidence>
<feature type="domain" description="HTH tetR-type" evidence="5">
    <location>
        <begin position="7"/>
        <end position="67"/>
    </location>
</feature>
<dbReference type="OrthoDB" id="5242433at2"/>
<keyword evidence="3" id="KW-0804">Transcription</keyword>
<dbReference type="GO" id="GO:0000976">
    <property type="term" value="F:transcription cis-regulatory region binding"/>
    <property type="evidence" value="ECO:0007669"/>
    <property type="project" value="TreeGrafter"/>
</dbReference>
<dbReference type="Proteomes" id="UP000182740">
    <property type="component" value="Unassembled WGS sequence"/>
</dbReference>
<dbReference type="RefSeq" id="WP_072479706.1">
    <property type="nucleotide sequence ID" value="NZ_FPJG01000006.1"/>
</dbReference>
<evidence type="ECO:0000256" key="3">
    <source>
        <dbReference type="ARBA" id="ARBA00023163"/>
    </source>
</evidence>
<dbReference type="PANTHER" id="PTHR30055">
    <property type="entry name" value="HTH-TYPE TRANSCRIPTIONAL REGULATOR RUTR"/>
    <property type="match status" value="1"/>
</dbReference>
<feature type="DNA-binding region" description="H-T-H motif" evidence="4">
    <location>
        <begin position="30"/>
        <end position="49"/>
    </location>
</feature>
<evidence type="ECO:0000313" key="6">
    <source>
        <dbReference type="EMBL" id="SFW86347.1"/>
    </source>
</evidence>
<dbReference type="EMBL" id="FPJG01000006">
    <property type="protein sequence ID" value="SFW86347.1"/>
    <property type="molecule type" value="Genomic_DNA"/>
</dbReference>
<dbReference type="InterPro" id="IPR009057">
    <property type="entry name" value="Homeodomain-like_sf"/>
</dbReference>
<dbReference type="AlphaFoldDB" id="A0A1K1SPV3"/>
<keyword evidence="1" id="KW-0805">Transcription regulation</keyword>
<protein>
    <submittedName>
        <fullName evidence="6">DNA-binding transcriptional regulator, AcrR family</fullName>
    </submittedName>
</protein>
<organism evidence="6 7">
    <name type="scientific">Amycolatopsis australiensis</name>
    <dbReference type="NCBI Taxonomy" id="546364"/>
    <lineage>
        <taxon>Bacteria</taxon>
        <taxon>Bacillati</taxon>
        <taxon>Actinomycetota</taxon>
        <taxon>Actinomycetes</taxon>
        <taxon>Pseudonocardiales</taxon>
        <taxon>Pseudonocardiaceae</taxon>
        <taxon>Amycolatopsis</taxon>
    </lineage>
</organism>
<evidence type="ECO:0000259" key="5">
    <source>
        <dbReference type="PROSITE" id="PS50977"/>
    </source>
</evidence>
<keyword evidence="2 4" id="KW-0238">DNA-binding</keyword>
<name>A0A1K1SPV3_9PSEU</name>
<dbReference type="Gene3D" id="1.10.357.10">
    <property type="entry name" value="Tetracycline Repressor, domain 2"/>
    <property type="match status" value="1"/>
</dbReference>
<dbReference type="SUPFAM" id="SSF46689">
    <property type="entry name" value="Homeodomain-like"/>
    <property type="match status" value="1"/>
</dbReference>
<dbReference type="Pfam" id="PF00440">
    <property type="entry name" value="TetR_N"/>
    <property type="match status" value="1"/>
</dbReference>
<dbReference type="STRING" id="546364.SAMN04489730_6366"/>